<dbReference type="Gene3D" id="3.40.50.12780">
    <property type="entry name" value="N-terminal domain of ligase-like"/>
    <property type="match status" value="1"/>
</dbReference>
<dbReference type="PANTHER" id="PTHR43201">
    <property type="entry name" value="ACYL-COA SYNTHETASE"/>
    <property type="match status" value="1"/>
</dbReference>
<dbReference type="AlphaFoldDB" id="A0AAD7I0X3"/>
<evidence type="ECO:0000256" key="1">
    <source>
        <dbReference type="ARBA" id="ARBA00006432"/>
    </source>
</evidence>
<reference evidence="4" key="1">
    <citation type="submission" date="2023-03" db="EMBL/GenBank/DDBJ databases">
        <title>Massive genome expansion in bonnet fungi (Mycena s.s.) driven by repeated elements and novel gene families across ecological guilds.</title>
        <authorList>
            <consortium name="Lawrence Berkeley National Laboratory"/>
            <person name="Harder C.B."/>
            <person name="Miyauchi S."/>
            <person name="Viragh M."/>
            <person name="Kuo A."/>
            <person name="Thoen E."/>
            <person name="Andreopoulos B."/>
            <person name="Lu D."/>
            <person name="Skrede I."/>
            <person name="Drula E."/>
            <person name="Henrissat B."/>
            <person name="Morin E."/>
            <person name="Kohler A."/>
            <person name="Barry K."/>
            <person name="LaButti K."/>
            <person name="Morin E."/>
            <person name="Salamov A."/>
            <person name="Lipzen A."/>
            <person name="Mereny Z."/>
            <person name="Hegedus B."/>
            <person name="Baldrian P."/>
            <person name="Stursova M."/>
            <person name="Weitz H."/>
            <person name="Taylor A."/>
            <person name="Grigoriev I.V."/>
            <person name="Nagy L.G."/>
            <person name="Martin F."/>
            <person name="Kauserud H."/>
        </authorList>
    </citation>
    <scope>NUCLEOTIDE SEQUENCE</scope>
    <source>
        <strain evidence="4">CBHHK182m</strain>
    </source>
</reference>
<dbReference type="Pfam" id="PF23562">
    <property type="entry name" value="AMP-binding_C_3"/>
    <property type="match status" value="1"/>
</dbReference>
<sequence>MASRTTPQAVNSSTFHPAPLNHDLSIPELYKYHALNSPTHPAFMYSDVEEGNTTFITYHEAWLGIRKAAAIVSHHLSKPQATAPNRPAVIAVMAASDTLSYIYLLIGIMSLGHTGFPMYPRNSAEATAELLKKTGASHIFTNPDGPSYSLAKDAAVLLDKDRLKLHIFPMVQYEELMKRQEIEGEELPRVHAEDVVLILHSSGFYSVIIVCLYRFIPPAGTTAFPKPIKITKKGLINLSNIPYYGEVDLASKRIAAHTNPAFHAMGSGTYIWPPTSGAIFAVYNPFKPIVPTPANFMASWMADKCDIVFCVPVFLEAWAQDSANVAKLKALDAIIFSGASVNKSIGDMLAESGVVMHPFWGSTEVGPATMFVPRPPPSGQWEYFKLSNHITFFMKPHETLENVFEPIMIPTEKCFPHAFNTLHDEKPAFNVGDLLERHPANPERWRVYGRQDDQIMLSTGEHVNPLPIEDIISQDKHVAAVIVFGTNHFNTGILVQPTSDGNMDDVQLDRFRNLIWPIVEKANSKASAYAQVSKNMIIVTSSSKPLEYTPKGTPRRSAALHIYSAEIDALYNAEEITMSDRQFPDRA</sequence>
<name>A0AAD7I0X3_9AGAR</name>
<dbReference type="GO" id="GO:0031956">
    <property type="term" value="F:medium-chain fatty acid-CoA ligase activity"/>
    <property type="evidence" value="ECO:0007669"/>
    <property type="project" value="TreeGrafter"/>
</dbReference>
<dbReference type="GO" id="GO:0006631">
    <property type="term" value="P:fatty acid metabolic process"/>
    <property type="evidence" value="ECO:0007669"/>
    <property type="project" value="TreeGrafter"/>
</dbReference>
<dbReference type="SUPFAM" id="SSF56801">
    <property type="entry name" value="Acetyl-CoA synthetase-like"/>
    <property type="match status" value="1"/>
</dbReference>
<keyword evidence="2" id="KW-0812">Transmembrane</keyword>
<keyword evidence="2" id="KW-1133">Transmembrane helix</keyword>
<dbReference type="PANTHER" id="PTHR43201:SF8">
    <property type="entry name" value="ACYL-COA SYNTHETASE FAMILY MEMBER 3"/>
    <property type="match status" value="1"/>
</dbReference>
<dbReference type="Proteomes" id="UP001215598">
    <property type="component" value="Unassembled WGS sequence"/>
</dbReference>
<keyword evidence="2" id="KW-0472">Membrane</keyword>
<feature type="domain" description="AMP-dependent synthetase/ligase" evidence="3">
    <location>
        <begin position="220"/>
        <end position="377"/>
    </location>
</feature>
<accession>A0AAD7I0X3</accession>
<evidence type="ECO:0000256" key="2">
    <source>
        <dbReference type="SAM" id="Phobius"/>
    </source>
</evidence>
<keyword evidence="5" id="KW-1185">Reference proteome</keyword>
<dbReference type="InterPro" id="IPR042099">
    <property type="entry name" value="ANL_N_sf"/>
</dbReference>
<proteinExistence type="inferred from homology"/>
<feature type="domain" description="AMP-dependent synthetase/ligase" evidence="3">
    <location>
        <begin position="33"/>
        <end position="203"/>
    </location>
</feature>
<protein>
    <submittedName>
        <fullName evidence="4">Acetyl-CoA synthetase-like protein</fullName>
    </submittedName>
</protein>
<evidence type="ECO:0000313" key="4">
    <source>
        <dbReference type="EMBL" id="KAJ7732697.1"/>
    </source>
</evidence>
<evidence type="ECO:0000259" key="3">
    <source>
        <dbReference type="Pfam" id="PF00501"/>
    </source>
</evidence>
<dbReference type="EMBL" id="JARKIB010000143">
    <property type="protein sequence ID" value="KAJ7732697.1"/>
    <property type="molecule type" value="Genomic_DNA"/>
</dbReference>
<evidence type="ECO:0000313" key="5">
    <source>
        <dbReference type="Proteomes" id="UP001215598"/>
    </source>
</evidence>
<comment type="similarity">
    <text evidence="1">Belongs to the ATP-dependent AMP-binding enzyme family.</text>
</comment>
<organism evidence="4 5">
    <name type="scientific">Mycena metata</name>
    <dbReference type="NCBI Taxonomy" id="1033252"/>
    <lineage>
        <taxon>Eukaryota</taxon>
        <taxon>Fungi</taxon>
        <taxon>Dikarya</taxon>
        <taxon>Basidiomycota</taxon>
        <taxon>Agaricomycotina</taxon>
        <taxon>Agaricomycetes</taxon>
        <taxon>Agaricomycetidae</taxon>
        <taxon>Agaricales</taxon>
        <taxon>Marasmiineae</taxon>
        <taxon>Mycenaceae</taxon>
        <taxon>Mycena</taxon>
    </lineage>
</organism>
<feature type="transmembrane region" description="Helical" evidence="2">
    <location>
        <begin position="88"/>
        <end position="111"/>
    </location>
</feature>
<dbReference type="Pfam" id="PF00501">
    <property type="entry name" value="AMP-binding"/>
    <property type="match status" value="2"/>
</dbReference>
<dbReference type="InterPro" id="IPR000873">
    <property type="entry name" value="AMP-dep_synth/lig_dom"/>
</dbReference>
<comment type="caution">
    <text evidence="4">The sequence shown here is derived from an EMBL/GenBank/DDBJ whole genome shotgun (WGS) entry which is preliminary data.</text>
</comment>
<gene>
    <name evidence="4" type="ORF">B0H16DRAFT_1770104</name>
</gene>